<dbReference type="Pfam" id="PF09084">
    <property type="entry name" value="NMT1"/>
    <property type="match status" value="1"/>
</dbReference>
<reference evidence="7" key="1">
    <citation type="journal article" date="2019" name="Int. J. Syst. Evol. Microbiol.">
        <title>The Global Catalogue of Microorganisms (GCM) 10K type strain sequencing project: providing services to taxonomists for standard genome sequencing and annotation.</title>
        <authorList>
            <consortium name="The Broad Institute Genomics Platform"/>
            <consortium name="The Broad Institute Genome Sequencing Center for Infectious Disease"/>
            <person name="Wu L."/>
            <person name="Ma J."/>
        </authorList>
    </citation>
    <scope>NUCLEOTIDE SEQUENCE [LARGE SCALE GENOMIC DNA]</scope>
    <source>
        <strain evidence="7">JCM 17933</strain>
    </source>
</reference>
<dbReference type="EMBL" id="BAABHF010000019">
    <property type="protein sequence ID" value="GAA4495183.1"/>
    <property type="molecule type" value="Genomic_DNA"/>
</dbReference>
<dbReference type="Gene3D" id="3.40.190.10">
    <property type="entry name" value="Periplasmic binding protein-like II"/>
    <property type="match status" value="2"/>
</dbReference>
<evidence type="ECO:0000313" key="6">
    <source>
        <dbReference type="EMBL" id="GAA4495183.1"/>
    </source>
</evidence>
<dbReference type="InterPro" id="IPR015168">
    <property type="entry name" value="SsuA/THI5"/>
</dbReference>
<organism evidence="6 7">
    <name type="scientific">Actinoallomurus oryzae</name>
    <dbReference type="NCBI Taxonomy" id="502180"/>
    <lineage>
        <taxon>Bacteria</taxon>
        <taxon>Bacillati</taxon>
        <taxon>Actinomycetota</taxon>
        <taxon>Actinomycetes</taxon>
        <taxon>Streptosporangiales</taxon>
        <taxon>Thermomonosporaceae</taxon>
        <taxon>Actinoallomurus</taxon>
    </lineage>
</organism>
<comment type="subcellular location">
    <subcellularLocation>
        <location evidence="1">Periplasm</location>
    </subcellularLocation>
</comment>
<feature type="signal peptide" evidence="4">
    <location>
        <begin position="1"/>
        <end position="25"/>
    </location>
</feature>
<evidence type="ECO:0000256" key="2">
    <source>
        <dbReference type="ARBA" id="ARBA00010742"/>
    </source>
</evidence>
<protein>
    <recommendedName>
        <fullName evidence="5">SsuA/THI5-like domain-containing protein</fullName>
    </recommendedName>
</protein>
<keyword evidence="7" id="KW-1185">Reference proteome</keyword>
<comment type="caution">
    <text evidence="6">The sequence shown here is derived from an EMBL/GenBank/DDBJ whole genome shotgun (WGS) entry which is preliminary data.</text>
</comment>
<dbReference type="PANTHER" id="PTHR30024:SF47">
    <property type="entry name" value="TAURINE-BINDING PERIPLASMIC PROTEIN"/>
    <property type="match status" value="1"/>
</dbReference>
<dbReference type="PANTHER" id="PTHR30024">
    <property type="entry name" value="ALIPHATIC SULFONATES-BINDING PROTEIN-RELATED"/>
    <property type="match status" value="1"/>
</dbReference>
<dbReference type="RefSeq" id="WP_345464839.1">
    <property type="nucleotide sequence ID" value="NZ_BAABHF010000019.1"/>
</dbReference>
<evidence type="ECO:0000313" key="7">
    <source>
        <dbReference type="Proteomes" id="UP001500503"/>
    </source>
</evidence>
<evidence type="ECO:0000256" key="4">
    <source>
        <dbReference type="SAM" id="SignalP"/>
    </source>
</evidence>
<evidence type="ECO:0000256" key="1">
    <source>
        <dbReference type="ARBA" id="ARBA00004418"/>
    </source>
</evidence>
<accession>A0ABP8PZM9</accession>
<comment type="similarity">
    <text evidence="2">Belongs to the bacterial solute-binding protein SsuA/TauA family.</text>
</comment>
<sequence>MIPPRNPSVTRRTLLGGGLSAMALAAAGCGSAEGLTVASDGRASIRILAFRAPSLGAFLPAVIKSQGIDVAHNLRVSYAYATPDNYNTEFASGHYEVGASAALLSEALRTERGVAVSYLFNLFDYFTAVVTSDPAIRGLGDLRGHSLAAATGTTNHAMFEWFARQAGLDLYKVELLNQTTAGLSTMALMGRADATEIWEPAYSSLRHAKPGIRTLDLGLPNWQRAFGTDQMPYLGLAAHSAWARSHPDAVATLYKIYSDAATFTRREPAKAAKAIAAAIPKGKPATIQALIEDNARLRLNVRPAAQLTAGIGAVFDAGRQTGYLTKNPPAGIVYRGL</sequence>
<proteinExistence type="inferred from homology"/>
<evidence type="ECO:0000256" key="3">
    <source>
        <dbReference type="ARBA" id="ARBA00022729"/>
    </source>
</evidence>
<evidence type="ECO:0000259" key="5">
    <source>
        <dbReference type="Pfam" id="PF09084"/>
    </source>
</evidence>
<feature type="domain" description="SsuA/THI5-like" evidence="5">
    <location>
        <begin position="79"/>
        <end position="271"/>
    </location>
</feature>
<keyword evidence="3 4" id="KW-0732">Signal</keyword>
<dbReference type="PROSITE" id="PS51318">
    <property type="entry name" value="TAT"/>
    <property type="match status" value="1"/>
</dbReference>
<dbReference type="Proteomes" id="UP001500503">
    <property type="component" value="Unassembled WGS sequence"/>
</dbReference>
<gene>
    <name evidence="6" type="ORF">GCM10023191_035480</name>
</gene>
<dbReference type="InterPro" id="IPR006311">
    <property type="entry name" value="TAT_signal"/>
</dbReference>
<dbReference type="SUPFAM" id="SSF53850">
    <property type="entry name" value="Periplasmic binding protein-like II"/>
    <property type="match status" value="1"/>
</dbReference>
<name>A0ABP8PZM9_9ACTN</name>
<feature type="chain" id="PRO_5047438830" description="SsuA/THI5-like domain-containing protein" evidence="4">
    <location>
        <begin position="26"/>
        <end position="337"/>
    </location>
</feature>
<dbReference type="PROSITE" id="PS51257">
    <property type="entry name" value="PROKAR_LIPOPROTEIN"/>
    <property type="match status" value="1"/>
</dbReference>